<evidence type="ECO:0000313" key="5">
    <source>
        <dbReference type="Proteomes" id="UP000659654"/>
    </source>
</evidence>
<dbReference type="Gene3D" id="3.40.1280.10">
    <property type="match status" value="1"/>
</dbReference>
<evidence type="ECO:0000313" key="6">
    <source>
        <dbReference type="WBParaSite" id="BXY_1634500.1"/>
    </source>
</evidence>
<dbReference type="PANTHER" id="PTHR12150:SF13">
    <property type="entry name" value="METHYLTRANSFERASE C9ORF114-RELATED"/>
    <property type="match status" value="1"/>
</dbReference>
<dbReference type="AlphaFoldDB" id="A0A1I7STH5"/>
<evidence type="ECO:0000256" key="2">
    <source>
        <dbReference type="SAM" id="MobiDB-lite"/>
    </source>
</evidence>
<reference evidence="3" key="2">
    <citation type="submission" date="2020-09" db="EMBL/GenBank/DDBJ databases">
        <authorList>
            <person name="Kikuchi T."/>
        </authorList>
    </citation>
    <scope>NUCLEOTIDE SEQUENCE</scope>
    <source>
        <strain evidence="3">Ka4C1</strain>
    </source>
</reference>
<dbReference type="SMR" id="A0A1I7STH5"/>
<dbReference type="InterPro" id="IPR012340">
    <property type="entry name" value="NA-bd_OB-fold"/>
</dbReference>
<evidence type="ECO:0000256" key="1">
    <source>
        <dbReference type="ARBA" id="ARBA00009841"/>
    </source>
</evidence>
<proteinExistence type="inferred from homology"/>
<gene>
    <name evidence="3" type="ORF">BXYJ_LOCUS6672</name>
</gene>
<dbReference type="OrthoDB" id="361029at2759"/>
<dbReference type="SUPFAM" id="SSF75217">
    <property type="entry name" value="alpha/beta knot"/>
    <property type="match status" value="1"/>
</dbReference>
<dbReference type="InterPro" id="IPR029028">
    <property type="entry name" value="Alpha/beta_knot_MTases"/>
</dbReference>
<evidence type="ECO:0000313" key="3">
    <source>
        <dbReference type="EMBL" id="CAD5221426.1"/>
    </source>
</evidence>
<dbReference type="WBParaSite" id="BXY_1634500.1">
    <property type="protein sequence ID" value="BXY_1634500.1"/>
    <property type="gene ID" value="BXY_1634500"/>
</dbReference>
<dbReference type="CDD" id="cd18086">
    <property type="entry name" value="HsC9orf114-like"/>
    <property type="match status" value="1"/>
</dbReference>
<accession>A0A1I7STH5</accession>
<comment type="similarity">
    <text evidence="1">Belongs to the class IV-like SAM-binding methyltransferase superfamily.</text>
</comment>
<reference evidence="6" key="1">
    <citation type="submission" date="2016-11" db="UniProtKB">
        <authorList>
            <consortium name="WormBaseParasite"/>
        </authorList>
    </citation>
    <scope>IDENTIFICATION</scope>
</reference>
<feature type="region of interest" description="Disordered" evidence="2">
    <location>
        <begin position="21"/>
        <end position="46"/>
    </location>
</feature>
<dbReference type="InterPro" id="IPR029026">
    <property type="entry name" value="tRNA_m1G_MTases_N"/>
</dbReference>
<dbReference type="Proteomes" id="UP000095284">
    <property type="component" value="Unplaced"/>
</dbReference>
<dbReference type="SUPFAM" id="SSF50249">
    <property type="entry name" value="Nucleic acid-binding proteins"/>
    <property type="match status" value="1"/>
</dbReference>
<dbReference type="Proteomes" id="UP000659654">
    <property type="component" value="Unassembled WGS sequence"/>
</dbReference>
<protein>
    <submittedName>
        <fullName evidence="3">(pine wood nematode) hypothetical protein</fullName>
    </submittedName>
</protein>
<dbReference type="EMBL" id="CAJFCV020000003">
    <property type="protein sequence ID" value="CAG9108412.1"/>
    <property type="molecule type" value="Genomic_DNA"/>
</dbReference>
<dbReference type="eggNOG" id="KOG3925">
    <property type="taxonomic scope" value="Eukaryota"/>
</dbReference>
<name>A0A1I7STH5_BURXY</name>
<dbReference type="Proteomes" id="UP000582659">
    <property type="component" value="Unassembled WGS sequence"/>
</dbReference>
<dbReference type="EMBL" id="CAJFDI010000003">
    <property type="protein sequence ID" value="CAD5221426.1"/>
    <property type="molecule type" value="Genomic_DNA"/>
</dbReference>
<keyword evidence="5" id="KW-1185">Reference proteome</keyword>
<dbReference type="InterPro" id="IPR003750">
    <property type="entry name" value="Put_MeTrfase-C9orf114-like"/>
</dbReference>
<dbReference type="Pfam" id="PF02598">
    <property type="entry name" value="Methyltrn_RNA_3"/>
    <property type="match status" value="1"/>
</dbReference>
<dbReference type="Gene3D" id="2.40.50.140">
    <property type="entry name" value="Nucleic acid-binding proteins"/>
    <property type="match status" value="1"/>
</dbReference>
<sequence>MQNDLSKSHDRMKMMYKLKGKHDIKKKQKNYSIKKNEKKRRREEELLSSAINKESYQKAIEMQPTSGFNTNIQTQKKWYQLSVALPGSILNNAQSPELKAYLAGEIARSLSVFCVDEVVIFDETARMTDSQLNAYYSGSWTGEEKMTDKNNECNFHLARILEFLECPQYLRKALFPVQKPLKFAGILNPLDGMHHLRANDLHVPYREGIVLDRIVKEGKGSFCDVGLDKELQLEDGIVLPPKTRVTVHLTDTNPERKRYRGKIFSPKKIRNEAGVYWGYNVRLAKSLHDVFSIKYDVYVGTSERGKAIGDVEFEQKEGCKILIVFGGLQGLEQAVQCDEQIEDEDPASLFNYYINSLPDQGSRIIRTEEAIPITLTALKMKLG</sequence>
<dbReference type="PANTHER" id="PTHR12150">
    <property type="entry name" value="CLASS IV SAM-BINDING METHYLTRANSFERASE-RELATED"/>
    <property type="match status" value="1"/>
</dbReference>
<organism evidence="4 6">
    <name type="scientific">Bursaphelenchus xylophilus</name>
    <name type="common">Pinewood nematode worm</name>
    <name type="synonym">Aphelenchoides xylophilus</name>
    <dbReference type="NCBI Taxonomy" id="6326"/>
    <lineage>
        <taxon>Eukaryota</taxon>
        <taxon>Metazoa</taxon>
        <taxon>Ecdysozoa</taxon>
        <taxon>Nematoda</taxon>
        <taxon>Chromadorea</taxon>
        <taxon>Rhabditida</taxon>
        <taxon>Tylenchina</taxon>
        <taxon>Tylenchomorpha</taxon>
        <taxon>Aphelenchoidea</taxon>
        <taxon>Aphelenchoididae</taxon>
        <taxon>Bursaphelenchus</taxon>
    </lineage>
</organism>
<evidence type="ECO:0000313" key="4">
    <source>
        <dbReference type="Proteomes" id="UP000095284"/>
    </source>
</evidence>